<gene>
    <name evidence="2" type="ORF">VFPPC_02279</name>
</gene>
<keyword evidence="1" id="KW-0472">Membrane</keyword>
<dbReference type="Gene3D" id="3.30.559.10">
    <property type="entry name" value="Chloramphenicol acetyltransferase-like domain"/>
    <property type="match status" value="2"/>
</dbReference>
<dbReference type="AlphaFoldDB" id="A0A179FWD1"/>
<protein>
    <submittedName>
        <fullName evidence="2">Transferase family domain-containing protein</fullName>
    </submittedName>
</protein>
<organism evidence="2 3">
    <name type="scientific">Pochonia chlamydosporia 170</name>
    <dbReference type="NCBI Taxonomy" id="1380566"/>
    <lineage>
        <taxon>Eukaryota</taxon>
        <taxon>Fungi</taxon>
        <taxon>Dikarya</taxon>
        <taxon>Ascomycota</taxon>
        <taxon>Pezizomycotina</taxon>
        <taxon>Sordariomycetes</taxon>
        <taxon>Hypocreomycetidae</taxon>
        <taxon>Hypocreales</taxon>
        <taxon>Clavicipitaceae</taxon>
        <taxon>Pochonia</taxon>
    </lineage>
</organism>
<dbReference type="RefSeq" id="XP_018146214.1">
    <property type="nucleotide sequence ID" value="XM_018281953.1"/>
</dbReference>
<dbReference type="GO" id="GO:0016740">
    <property type="term" value="F:transferase activity"/>
    <property type="evidence" value="ECO:0007669"/>
    <property type="project" value="UniProtKB-KW"/>
</dbReference>
<dbReference type="EMBL" id="LSBJ02000002">
    <property type="protein sequence ID" value="OAQ69677.1"/>
    <property type="molecule type" value="Genomic_DNA"/>
</dbReference>
<evidence type="ECO:0000313" key="3">
    <source>
        <dbReference type="Proteomes" id="UP000078397"/>
    </source>
</evidence>
<keyword evidence="3" id="KW-1185">Reference proteome</keyword>
<keyword evidence="2" id="KW-0808">Transferase</keyword>
<proteinExistence type="predicted"/>
<dbReference type="KEGG" id="pchm:VFPPC_02279"/>
<keyword evidence="1" id="KW-0812">Transmembrane</keyword>
<evidence type="ECO:0000256" key="1">
    <source>
        <dbReference type="SAM" id="Phobius"/>
    </source>
</evidence>
<dbReference type="InterPro" id="IPR023213">
    <property type="entry name" value="CAT-like_dom_sf"/>
</dbReference>
<feature type="transmembrane region" description="Helical" evidence="1">
    <location>
        <begin position="211"/>
        <end position="232"/>
    </location>
</feature>
<accession>A0A179FWD1</accession>
<keyword evidence="1" id="KW-1133">Transmembrane helix</keyword>
<comment type="caution">
    <text evidence="2">The sequence shown here is derived from an EMBL/GenBank/DDBJ whole genome shotgun (WGS) entry which is preliminary data.</text>
</comment>
<name>A0A179FWD1_METCM</name>
<dbReference type="STRING" id="1380566.A0A179FWD1"/>
<sequence length="482" mass="54310">MAEYDIYPTHFLDNSRSHKNLLLAWTLRFNDVLDGEKLNDALWQLLEIGDWRKLGGRLRMDKQGKLEMHVPKVFTKEYPPVYFTSESFDLGIEEHPLARELPTPTENVSLQRPASDFRSLSTRTDAPRTLTDLISKDIPQMSLHVVSFNDATLVSVSWPHALMDGMSLQSLLKSWSLVLAGKNEEVAPLLGAKEDLIYTAASPQIVPKEPWIMGEAILTGFAFFLFVVRFLWNILTQRTIECRTICFPRAIMARLRQKALEEAAEVHRDKEDPPWLSEGDVILAWGAKIVAMAQPSPRPMNGLCPLDLRPRLPELAGANGVFIQNAVACAGIQLSKAELKQPLGFIASKWREALTTQTTPSQVRSFLCESRKLWDSGKDPSLVPGLWNGELFTVTNWTKGNFVNVADFSPAVSKTGQSGEKRSNRPGTMVYHQSFVLGNDATMRNVIGVVGKDCWDNYWMTGYFSPRTWAVMEREIETLSRI</sequence>
<dbReference type="OrthoDB" id="21502at2759"/>
<evidence type="ECO:0000313" key="2">
    <source>
        <dbReference type="EMBL" id="OAQ69677.1"/>
    </source>
</evidence>
<dbReference type="GeneID" id="28845947"/>
<dbReference type="Proteomes" id="UP000078397">
    <property type="component" value="Unassembled WGS sequence"/>
</dbReference>
<reference evidence="2 3" key="1">
    <citation type="journal article" date="2016" name="PLoS Pathog.">
        <title>Biosynthesis of antibiotic leucinostatins in bio-control fungus Purpureocillium lilacinum and their inhibition on phytophthora revealed by genome mining.</title>
        <authorList>
            <person name="Wang G."/>
            <person name="Liu Z."/>
            <person name="Lin R."/>
            <person name="Li E."/>
            <person name="Mao Z."/>
            <person name="Ling J."/>
            <person name="Yang Y."/>
            <person name="Yin W.B."/>
            <person name="Xie B."/>
        </authorList>
    </citation>
    <scope>NUCLEOTIDE SEQUENCE [LARGE SCALE GENOMIC DNA]</scope>
    <source>
        <strain evidence="2">170</strain>
    </source>
</reference>
<dbReference type="Pfam" id="PF02458">
    <property type="entry name" value="Transferase"/>
    <property type="match status" value="1"/>
</dbReference>